<proteinExistence type="inferred from homology"/>
<evidence type="ECO:0000313" key="7">
    <source>
        <dbReference type="Proteomes" id="UP000313390"/>
    </source>
</evidence>
<comment type="similarity">
    <text evidence="2">Belongs to the polysaccharide deacetylase family.</text>
</comment>
<dbReference type="InterPro" id="IPR002509">
    <property type="entry name" value="NODB_dom"/>
</dbReference>
<organism evidence="6 7">
    <name type="scientific">Brucella pecoris</name>
    <dbReference type="NCBI Taxonomy" id="867683"/>
    <lineage>
        <taxon>Bacteria</taxon>
        <taxon>Pseudomonadati</taxon>
        <taxon>Pseudomonadota</taxon>
        <taxon>Alphaproteobacteria</taxon>
        <taxon>Hyphomicrobiales</taxon>
        <taxon>Brucellaceae</taxon>
        <taxon>Brucella/Ochrobactrum group</taxon>
        <taxon>Brucella</taxon>
    </lineage>
</organism>
<dbReference type="PANTHER" id="PTHR47561:SF1">
    <property type="entry name" value="POLYSACCHARIDE DEACETYLASE FAMILY PROTEIN (AFU_ORTHOLOGUE AFUA_6G05030)"/>
    <property type="match status" value="1"/>
</dbReference>
<reference evidence="6 7" key="1">
    <citation type="journal article" date="2011" name="Int. J. Syst. Evol. Microbiol.">
        <title>Ochrobactrum pecoris sp. nov., isolated from farm animals.</title>
        <authorList>
            <person name="Kampfer P."/>
            <person name="Huber B."/>
            <person name="Busse H.J."/>
            <person name="Scholz H.C."/>
            <person name="Tomaso H."/>
            <person name="Hotzel H."/>
            <person name="Melzer F."/>
        </authorList>
    </citation>
    <scope>NUCLEOTIDE SEQUENCE [LARGE SCALE GENOMIC DNA]</scope>
    <source>
        <strain evidence="6 7">08RB2639</strain>
    </source>
</reference>
<feature type="domain" description="NodB homology" evidence="5">
    <location>
        <begin position="51"/>
        <end position="300"/>
    </location>
</feature>
<evidence type="ECO:0000256" key="4">
    <source>
        <dbReference type="ARBA" id="ARBA00032976"/>
    </source>
</evidence>
<dbReference type="CDD" id="cd10938">
    <property type="entry name" value="CE4_HpPgdA_like"/>
    <property type="match status" value="1"/>
</dbReference>
<dbReference type="PROSITE" id="PS51677">
    <property type="entry name" value="NODB"/>
    <property type="match status" value="1"/>
</dbReference>
<dbReference type="Gene3D" id="3.20.20.370">
    <property type="entry name" value="Glycoside hydrolase/deacetylase"/>
    <property type="match status" value="1"/>
</dbReference>
<evidence type="ECO:0000256" key="2">
    <source>
        <dbReference type="ARBA" id="ARBA00010973"/>
    </source>
</evidence>
<comment type="caution">
    <text evidence="6">The sequence shown here is derived from an EMBL/GenBank/DDBJ whole genome shotgun (WGS) entry which is preliminary data.</text>
</comment>
<dbReference type="OrthoDB" id="9787041at2"/>
<protein>
    <recommendedName>
        <fullName evidence="3">Chitooligosaccharide deacetylase</fullName>
    </recommendedName>
    <alternativeName>
        <fullName evidence="4">Nodulation protein B</fullName>
    </alternativeName>
</protein>
<dbReference type="EMBL" id="VEWK01000001">
    <property type="protein sequence ID" value="TNV15647.1"/>
    <property type="molecule type" value="Genomic_DNA"/>
</dbReference>
<evidence type="ECO:0000259" key="5">
    <source>
        <dbReference type="PROSITE" id="PS51677"/>
    </source>
</evidence>
<dbReference type="InterPro" id="IPR037950">
    <property type="entry name" value="PgdA-like"/>
</dbReference>
<dbReference type="Pfam" id="PF01522">
    <property type="entry name" value="Polysacc_deac_1"/>
    <property type="match status" value="1"/>
</dbReference>
<dbReference type="AlphaFoldDB" id="A0A5C5CWY3"/>
<dbReference type="SUPFAM" id="SSF88713">
    <property type="entry name" value="Glycoside hydrolase/deacetylase"/>
    <property type="match status" value="1"/>
</dbReference>
<dbReference type="GO" id="GO:0016810">
    <property type="term" value="F:hydrolase activity, acting on carbon-nitrogen (but not peptide) bonds"/>
    <property type="evidence" value="ECO:0007669"/>
    <property type="project" value="InterPro"/>
</dbReference>
<gene>
    <name evidence="6" type="ORF">FIB18_02520</name>
</gene>
<evidence type="ECO:0000313" key="6">
    <source>
        <dbReference type="EMBL" id="TNV15647.1"/>
    </source>
</evidence>
<accession>A0A5C5CWY3</accession>
<dbReference type="Proteomes" id="UP000313390">
    <property type="component" value="Unassembled WGS sequence"/>
</dbReference>
<evidence type="ECO:0000256" key="3">
    <source>
        <dbReference type="ARBA" id="ARBA00020071"/>
    </source>
</evidence>
<dbReference type="GO" id="GO:0005975">
    <property type="term" value="P:carbohydrate metabolic process"/>
    <property type="evidence" value="ECO:0007669"/>
    <property type="project" value="InterPro"/>
</dbReference>
<dbReference type="PANTHER" id="PTHR47561">
    <property type="entry name" value="POLYSACCHARIDE DEACETYLASE FAMILY PROTEIN (AFU_ORTHOLOGUE AFUA_6G05030)"/>
    <property type="match status" value="1"/>
</dbReference>
<evidence type="ECO:0000256" key="1">
    <source>
        <dbReference type="ARBA" id="ARBA00003236"/>
    </source>
</evidence>
<name>A0A5C5CWY3_9HYPH</name>
<comment type="function">
    <text evidence="1">Is involved in generating a small heat-stable compound (Nod), an acylated oligomer of N-acetylglucosamine, that stimulates mitosis in various plant protoplasts.</text>
</comment>
<dbReference type="InterPro" id="IPR011330">
    <property type="entry name" value="Glyco_hydro/deAcase_b/a-brl"/>
</dbReference>
<sequence length="300" mass="33823">MAEVKVEDLGVRGRCPGSPKWPTGKRSAVALAFDLDGPTGGAMLDGSLLDNLRYFTEGSYGPWRALPRLLDLLAEYDLVATFFTPTWVVEQWPERCEAILKAGHEMAYHGHYHEVFIDRTPAEQLAIMQRSAQVFESRLGIKPVGFRTPSGDWSPHTATILKEFGVLYSSSMRGDDRPYFHPGPDGEPGLVEIPGRWDIDDYTALAYFEEPDFPTGHDRIADFRTVEANWRAEFEGFHRDGLCWTTILHPKVSAKLGRLSILEGLFEAIRAHDDVWVARGREIAQWWIDQNASCGEGETR</sequence>